<sequence>MPISCACDKVFQSFSWRSLNEVNPEELQGSGVYAIRVQSRGLPVEEAIDNVKKLLSKFNWLKFEEYALAKISKLRKLSDCPILYIGAAYSLKQKYSLLYRARHPIFPALASLLISGWRFEIGWLSSPNPGVTESLIKRQYFEIHGEFPVLV</sequence>
<organism evidence="1 2">
    <name type="scientific">Thermoproteota archaeon</name>
    <dbReference type="NCBI Taxonomy" id="2056631"/>
    <lineage>
        <taxon>Archaea</taxon>
        <taxon>Thermoproteota</taxon>
    </lineage>
</organism>
<dbReference type="Proteomes" id="UP000278475">
    <property type="component" value="Unassembled WGS sequence"/>
</dbReference>
<name>A0A497EQF8_9CREN</name>
<protein>
    <submittedName>
        <fullName evidence="1">Uncharacterized protein</fullName>
    </submittedName>
</protein>
<dbReference type="AlphaFoldDB" id="A0A497EQF8"/>
<evidence type="ECO:0000313" key="2">
    <source>
        <dbReference type="Proteomes" id="UP000278475"/>
    </source>
</evidence>
<comment type="caution">
    <text evidence="1">The sequence shown here is derived from an EMBL/GenBank/DDBJ whole genome shotgun (WGS) entry which is preliminary data.</text>
</comment>
<evidence type="ECO:0000313" key="1">
    <source>
        <dbReference type="EMBL" id="RLE49419.1"/>
    </source>
</evidence>
<reference evidence="1 2" key="1">
    <citation type="submission" date="2018-06" db="EMBL/GenBank/DDBJ databases">
        <title>Extensive metabolic versatility and redundancy in microbially diverse, dynamic hydrothermal sediments.</title>
        <authorList>
            <person name="Dombrowski N."/>
            <person name="Teske A."/>
            <person name="Baker B.J."/>
        </authorList>
    </citation>
    <scope>NUCLEOTIDE SEQUENCE [LARGE SCALE GENOMIC DNA]</scope>
    <source>
        <strain evidence="1">B66_G16</strain>
    </source>
</reference>
<accession>A0A497EQF8</accession>
<dbReference type="EMBL" id="QMQV01000036">
    <property type="protein sequence ID" value="RLE49419.1"/>
    <property type="molecule type" value="Genomic_DNA"/>
</dbReference>
<proteinExistence type="predicted"/>
<gene>
    <name evidence="1" type="ORF">DRJ31_04990</name>
</gene>